<dbReference type="Gene3D" id="1.10.10.1740">
    <property type="entry name" value="Transmembrane protein 14-like"/>
    <property type="match status" value="1"/>
</dbReference>
<evidence type="ECO:0000256" key="5">
    <source>
        <dbReference type="ARBA" id="ARBA00023136"/>
    </source>
</evidence>
<keyword evidence="4 6" id="KW-1133">Transmembrane helix</keyword>
<feature type="transmembrane region" description="Helical" evidence="6">
    <location>
        <begin position="84"/>
        <end position="102"/>
    </location>
</feature>
<dbReference type="PANTHER" id="PTHR12668">
    <property type="entry name" value="TRANSMEMBRANE PROTEIN 14, 15"/>
    <property type="match status" value="1"/>
</dbReference>
<comment type="similarity">
    <text evidence="2">Belongs to the TMEM14 family.</text>
</comment>
<organism evidence="7 8">
    <name type="scientific">Chaetoceros tenuissimus</name>
    <dbReference type="NCBI Taxonomy" id="426638"/>
    <lineage>
        <taxon>Eukaryota</taxon>
        <taxon>Sar</taxon>
        <taxon>Stramenopiles</taxon>
        <taxon>Ochrophyta</taxon>
        <taxon>Bacillariophyta</taxon>
        <taxon>Coscinodiscophyceae</taxon>
        <taxon>Chaetocerotophycidae</taxon>
        <taxon>Chaetocerotales</taxon>
        <taxon>Chaetocerotaceae</taxon>
        <taxon>Chaetoceros</taxon>
    </lineage>
</organism>
<sequence length="109" mass="10901">MAPPGSAHPAFGLGALTLVGGAVGYFKKGSKASLGAGLFCGSMLIGSGVLISGENQFEGHALASTTSGLMAVGMGQRYLKTGKVMPAGIVAALGCVSMAYHVKKAIEWK</sequence>
<dbReference type="InterPro" id="IPR044890">
    <property type="entry name" value="TMEM14_sf"/>
</dbReference>
<proteinExistence type="inferred from homology"/>
<keyword evidence="5 6" id="KW-0472">Membrane</keyword>
<keyword evidence="8" id="KW-1185">Reference proteome</keyword>
<comment type="caution">
    <text evidence="7">The sequence shown here is derived from an EMBL/GenBank/DDBJ whole genome shotgun (WGS) entry which is preliminary data.</text>
</comment>
<evidence type="ECO:0000256" key="1">
    <source>
        <dbReference type="ARBA" id="ARBA00004370"/>
    </source>
</evidence>
<name>A0AAD3CI12_9STRA</name>
<dbReference type="Proteomes" id="UP001054902">
    <property type="component" value="Unassembled WGS sequence"/>
</dbReference>
<feature type="transmembrane region" description="Helical" evidence="6">
    <location>
        <begin position="6"/>
        <end position="26"/>
    </location>
</feature>
<evidence type="ECO:0000256" key="2">
    <source>
        <dbReference type="ARBA" id="ARBA00007590"/>
    </source>
</evidence>
<dbReference type="AlphaFoldDB" id="A0AAD3CI12"/>
<dbReference type="GO" id="GO:0016020">
    <property type="term" value="C:membrane"/>
    <property type="evidence" value="ECO:0007669"/>
    <property type="project" value="UniProtKB-SubCell"/>
</dbReference>
<comment type="subcellular location">
    <subcellularLocation>
        <location evidence="1">Membrane</location>
    </subcellularLocation>
</comment>
<evidence type="ECO:0000256" key="4">
    <source>
        <dbReference type="ARBA" id="ARBA00022989"/>
    </source>
</evidence>
<keyword evidence="3 6" id="KW-0812">Transmembrane</keyword>
<dbReference type="EMBL" id="BLLK01000020">
    <property type="protein sequence ID" value="GFH45520.1"/>
    <property type="molecule type" value="Genomic_DNA"/>
</dbReference>
<evidence type="ECO:0000313" key="7">
    <source>
        <dbReference type="EMBL" id="GFH45520.1"/>
    </source>
</evidence>
<dbReference type="InterPro" id="IPR005349">
    <property type="entry name" value="TMEM14"/>
</dbReference>
<evidence type="ECO:0000313" key="8">
    <source>
        <dbReference type="Proteomes" id="UP001054902"/>
    </source>
</evidence>
<reference evidence="7 8" key="1">
    <citation type="journal article" date="2021" name="Sci. Rep.">
        <title>The genome of the diatom Chaetoceros tenuissimus carries an ancient integrated fragment of an extant virus.</title>
        <authorList>
            <person name="Hongo Y."/>
            <person name="Kimura K."/>
            <person name="Takaki Y."/>
            <person name="Yoshida Y."/>
            <person name="Baba S."/>
            <person name="Kobayashi G."/>
            <person name="Nagasaki K."/>
            <person name="Hano T."/>
            <person name="Tomaru Y."/>
        </authorList>
    </citation>
    <scope>NUCLEOTIDE SEQUENCE [LARGE SCALE GENOMIC DNA]</scope>
    <source>
        <strain evidence="7 8">NIES-3715</strain>
    </source>
</reference>
<evidence type="ECO:0000256" key="3">
    <source>
        <dbReference type="ARBA" id="ARBA00022692"/>
    </source>
</evidence>
<evidence type="ECO:0008006" key="9">
    <source>
        <dbReference type="Google" id="ProtNLM"/>
    </source>
</evidence>
<evidence type="ECO:0000256" key="6">
    <source>
        <dbReference type="SAM" id="Phobius"/>
    </source>
</evidence>
<gene>
    <name evidence="7" type="ORF">CTEN210_01994</name>
</gene>
<accession>A0AAD3CI12</accession>
<protein>
    <recommendedName>
        <fullName evidence="9">Transmembrane protein 14C</fullName>
    </recommendedName>
</protein>
<dbReference type="Pfam" id="PF03647">
    <property type="entry name" value="Tmemb_14"/>
    <property type="match status" value="1"/>
</dbReference>
<feature type="transmembrane region" description="Helical" evidence="6">
    <location>
        <begin position="33"/>
        <end position="52"/>
    </location>
</feature>